<dbReference type="Proteomes" id="UP001501102">
    <property type="component" value="Unassembled WGS sequence"/>
</dbReference>
<comment type="caution">
    <text evidence="1">The sequence shown here is derived from an EMBL/GenBank/DDBJ whole genome shotgun (WGS) entry which is preliminary data.</text>
</comment>
<evidence type="ECO:0000313" key="2">
    <source>
        <dbReference type="Proteomes" id="UP001501102"/>
    </source>
</evidence>
<reference evidence="1 2" key="1">
    <citation type="journal article" date="2019" name="Int. J. Syst. Evol. Microbiol.">
        <title>The Global Catalogue of Microorganisms (GCM) 10K type strain sequencing project: providing services to taxonomists for standard genome sequencing and annotation.</title>
        <authorList>
            <consortium name="The Broad Institute Genomics Platform"/>
            <consortium name="The Broad Institute Genome Sequencing Center for Infectious Disease"/>
            <person name="Wu L."/>
            <person name="Ma J."/>
        </authorList>
    </citation>
    <scope>NUCLEOTIDE SEQUENCE [LARGE SCALE GENOMIC DNA]</scope>
    <source>
        <strain evidence="1 2">JCM 4087</strain>
    </source>
</reference>
<sequence>MLFLATPAATASSGKPAAVSAANVDMKIGPGCGDHTICFGDDVRWLFYMTAGEARPQLPDKYNDKVVTAKNWSDAAVCLYEHSQFAKLLAKVEPKGGVKLRGEDRKKTSSIRPC</sequence>
<organism evidence="1 2">
    <name type="scientific">Streptomyces thioluteus</name>
    <dbReference type="NCBI Taxonomy" id="66431"/>
    <lineage>
        <taxon>Bacteria</taxon>
        <taxon>Bacillati</taxon>
        <taxon>Actinomycetota</taxon>
        <taxon>Actinomycetes</taxon>
        <taxon>Kitasatosporales</taxon>
        <taxon>Streptomycetaceae</taxon>
        <taxon>Streptomyces</taxon>
    </lineage>
</organism>
<evidence type="ECO:0000313" key="1">
    <source>
        <dbReference type="EMBL" id="GAA2931690.1"/>
    </source>
</evidence>
<proteinExistence type="predicted"/>
<protein>
    <submittedName>
        <fullName evidence="1">Uncharacterized protein</fullName>
    </submittedName>
</protein>
<name>A0ABN3WZS3_STRTU</name>
<keyword evidence="2" id="KW-1185">Reference proteome</keyword>
<dbReference type="EMBL" id="BAAAXZ010000112">
    <property type="protein sequence ID" value="GAA2931690.1"/>
    <property type="molecule type" value="Genomic_DNA"/>
</dbReference>
<accession>A0ABN3WZS3</accession>
<gene>
    <name evidence="1" type="ORF">GCM10020221_29360</name>
</gene>